<gene>
    <name evidence="1" type="ORF">CTDIVETGP_1980</name>
</gene>
<organism evidence="1 2">
    <name type="scientific">Clostridium tyrobutyricum DIVETGP</name>
    <dbReference type="NCBI Taxonomy" id="1408889"/>
    <lineage>
        <taxon>Bacteria</taxon>
        <taxon>Bacillati</taxon>
        <taxon>Bacillota</taxon>
        <taxon>Clostridia</taxon>
        <taxon>Eubacteriales</taxon>
        <taxon>Clostridiaceae</taxon>
        <taxon>Clostridium</taxon>
    </lineage>
</organism>
<evidence type="ECO:0000313" key="2">
    <source>
        <dbReference type="Proteomes" id="UP000019482"/>
    </source>
</evidence>
<dbReference type="AlphaFoldDB" id="W6N6S9"/>
<dbReference type="InterPro" id="IPR024218">
    <property type="entry name" value="DUF3867"/>
</dbReference>
<dbReference type="RefSeq" id="WP_017750862.1">
    <property type="nucleotide sequence ID" value="NZ_CBXI010000036.1"/>
</dbReference>
<dbReference type="GeneID" id="29419128"/>
<sequence>MSDKKDEKIVNFSELKNKAREKDIQKIEDYVYGLCYDMAQGKISMADFSKNIQDYMEKNNISQEKMFNIQKELMKKYGIDMDDIENQMKSMGLNLPSINKDNDYETVRKAMSFHEKYKSGIGNVIFTTYSISNSLNNIKIYINEETVMIRSRGQIDLEDLELNDFLCSYKKVMKDKSLKIVLCEKAGTFEY</sequence>
<dbReference type="EMBL" id="CBXI010000036">
    <property type="protein sequence ID" value="CDL91910.1"/>
    <property type="molecule type" value="Genomic_DNA"/>
</dbReference>
<name>W6N6S9_CLOTY</name>
<proteinExistence type="predicted"/>
<dbReference type="OrthoDB" id="1754214at2"/>
<keyword evidence="2" id="KW-1185">Reference proteome</keyword>
<dbReference type="Pfam" id="PF12983">
    <property type="entry name" value="DUF3867"/>
    <property type="match status" value="1"/>
</dbReference>
<reference evidence="1 2" key="1">
    <citation type="journal article" date="2015" name="Genome Announc.">
        <title>Draft Genome Sequence of Clostridium tyrobutyricum Strain DIVETGP, Isolated from Cow's Milk for Grana Padano Production.</title>
        <authorList>
            <person name="Soggiu A."/>
            <person name="Piras C."/>
            <person name="Gaiarsa S."/>
            <person name="Sassera D."/>
            <person name="Roncada P."/>
            <person name="Bendixen E."/>
            <person name="Brasca M."/>
            <person name="Bonizzi L."/>
        </authorList>
    </citation>
    <scope>NUCLEOTIDE SEQUENCE [LARGE SCALE GENOMIC DNA]</scope>
    <source>
        <strain evidence="1 2">DIVETGP</strain>
    </source>
</reference>
<protein>
    <recommendedName>
        <fullName evidence="3">DUF3867 domain-containing protein</fullName>
    </recommendedName>
</protein>
<dbReference type="Proteomes" id="UP000019482">
    <property type="component" value="Unassembled WGS sequence"/>
</dbReference>
<comment type="caution">
    <text evidence="1">The sequence shown here is derived from an EMBL/GenBank/DDBJ whole genome shotgun (WGS) entry which is preliminary data.</text>
</comment>
<evidence type="ECO:0000313" key="1">
    <source>
        <dbReference type="EMBL" id="CDL91910.1"/>
    </source>
</evidence>
<accession>W6N6S9</accession>
<evidence type="ECO:0008006" key="3">
    <source>
        <dbReference type="Google" id="ProtNLM"/>
    </source>
</evidence>